<sequence length="383" mass="41710">MSGEVREGKEAEGARGGVRNLGLTRGEARNLALGGKWNEVVRRFEEVLSTSGVDVGLDEEGRPRQDLCLLTYYFWALFRLRRNLTIAEKLGNLAPVLEVASTEAGAAEPKAPFLLLWIHAENPIHAGDAATGLARLYGLLHASRLLRDHYEEKLQFDVGSAEVVPLSDLDAPGPESAASTASLRHAWDRRTKMVLCVTACHHCGLKQYKPALKLLSGLVKTDPDPQYVSMMAYVLLQLGDVASASKVAEAVGPPESAEQKTLRANLEGVVSFASGDFKASIAKFQEATSHLPSDPVSNNNLAVGHMYARDLHVSIKILENKLAEDHTLALRQPVVLNLCSMYELASTKSKESKQTLHTWILKMASDDFDVRTTRLASSSSPSS</sequence>
<dbReference type="EMBL" id="CP031034">
    <property type="protein sequence ID" value="QDZ17551.1"/>
    <property type="molecule type" value="Genomic_DNA"/>
</dbReference>
<evidence type="ECO:0008006" key="3">
    <source>
        <dbReference type="Google" id="ProtNLM"/>
    </source>
</evidence>
<dbReference type="PANTHER" id="PTHR21581">
    <property type="entry name" value="D-ALANYL-D-ALANINE CARBOXYPEPTIDASE"/>
    <property type="match status" value="1"/>
</dbReference>
<dbReference type="Gene3D" id="1.25.40.10">
    <property type="entry name" value="Tetratricopeptide repeat domain"/>
    <property type="match status" value="1"/>
</dbReference>
<evidence type="ECO:0000313" key="2">
    <source>
        <dbReference type="Proteomes" id="UP000316726"/>
    </source>
</evidence>
<dbReference type="PANTHER" id="PTHR21581:SF6">
    <property type="entry name" value="TRAFFICKING PROTEIN PARTICLE COMPLEX SUBUNIT 12"/>
    <property type="match status" value="1"/>
</dbReference>
<dbReference type="Proteomes" id="UP000316726">
    <property type="component" value="Chromosome 1"/>
</dbReference>
<dbReference type="SUPFAM" id="SSF48452">
    <property type="entry name" value="TPR-like"/>
    <property type="match status" value="1"/>
</dbReference>
<name>A0A5B8MBR7_9CHLO</name>
<evidence type="ECO:0000313" key="1">
    <source>
        <dbReference type="EMBL" id="QDZ17551.1"/>
    </source>
</evidence>
<dbReference type="OrthoDB" id="428342at2759"/>
<organism evidence="1 2">
    <name type="scientific">Chloropicon primus</name>
    <dbReference type="NCBI Taxonomy" id="1764295"/>
    <lineage>
        <taxon>Eukaryota</taxon>
        <taxon>Viridiplantae</taxon>
        <taxon>Chlorophyta</taxon>
        <taxon>Chloropicophyceae</taxon>
        <taxon>Chloropicales</taxon>
        <taxon>Chloropicaceae</taxon>
        <taxon>Chloropicon</taxon>
    </lineage>
</organism>
<gene>
    <name evidence="1" type="ORF">A3770_01p00690</name>
</gene>
<dbReference type="STRING" id="1764295.A0A5B8MBR7"/>
<dbReference type="AlphaFoldDB" id="A0A5B8MBR7"/>
<proteinExistence type="predicted"/>
<reference evidence="1 2" key="1">
    <citation type="submission" date="2018-07" db="EMBL/GenBank/DDBJ databases">
        <title>The complete nuclear genome of the prasinophyte Chloropicon primus (CCMP1205).</title>
        <authorList>
            <person name="Pombert J.-F."/>
            <person name="Otis C."/>
            <person name="Turmel M."/>
            <person name="Lemieux C."/>
        </authorList>
    </citation>
    <scope>NUCLEOTIDE SEQUENCE [LARGE SCALE GENOMIC DNA]</scope>
    <source>
        <strain evidence="1 2">CCMP1205</strain>
    </source>
</reference>
<accession>A0A5B8MBR7</accession>
<protein>
    <recommendedName>
        <fullName evidence="3">Tetratricopeptide repeat domain-containing protein</fullName>
    </recommendedName>
</protein>
<keyword evidence="2" id="KW-1185">Reference proteome</keyword>
<dbReference type="InterPro" id="IPR011990">
    <property type="entry name" value="TPR-like_helical_dom_sf"/>
</dbReference>